<keyword evidence="2" id="KW-1185">Reference proteome</keyword>
<evidence type="ECO:0000313" key="1">
    <source>
        <dbReference type="EMBL" id="GAA4065971.1"/>
    </source>
</evidence>
<evidence type="ECO:0000313" key="2">
    <source>
        <dbReference type="Proteomes" id="UP001501734"/>
    </source>
</evidence>
<organism evidence="1 2">
    <name type="scientific">Amphibacillus indicireducens</name>
    <dbReference type="NCBI Taxonomy" id="1076330"/>
    <lineage>
        <taxon>Bacteria</taxon>
        <taxon>Bacillati</taxon>
        <taxon>Bacillota</taxon>
        <taxon>Bacilli</taxon>
        <taxon>Bacillales</taxon>
        <taxon>Bacillaceae</taxon>
        <taxon>Amphibacillus</taxon>
    </lineage>
</organism>
<dbReference type="Proteomes" id="UP001501734">
    <property type="component" value="Unassembled WGS sequence"/>
</dbReference>
<protein>
    <submittedName>
        <fullName evidence="1">SpoIIIAH-like family protein</fullName>
    </submittedName>
</protein>
<dbReference type="Pfam" id="PF12685">
    <property type="entry name" value="SpoIIIAH"/>
    <property type="match status" value="1"/>
</dbReference>
<reference evidence="2" key="1">
    <citation type="journal article" date="2019" name="Int. J. Syst. Evol. Microbiol.">
        <title>The Global Catalogue of Microorganisms (GCM) 10K type strain sequencing project: providing services to taxonomists for standard genome sequencing and annotation.</title>
        <authorList>
            <consortium name="The Broad Institute Genomics Platform"/>
            <consortium name="The Broad Institute Genome Sequencing Center for Infectious Disease"/>
            <person name="Wu L."/>
            <person name="Ma J."/>
        </authorList>
    </citation>
    <scope>NUCLEOTIDE SEQUENCE [LARGE SCALE GENOMIC DNA]</scope>
    <source>
        <strain evidence="2">JCM 17250</strain>
    </source>
</reference>
<dbReference type="EMBL" id="BAABDL010000053">
    <property type="protein sequence ID" value="GAA4065971.1"/>
    <property type="molecule type" value="Genomic_DNA"/>
</dbReference>
<gene>
    <name evidence="1" type="ORF">GCM10022410_10510</name>
</gene>
<dbReference type="InterPro" id="IPR038503">
    <property type="entry name" value="SpoIIIAH_sf"/>
</dbReference>
<comment type="caution">
    <text evidence="1">The sequence shown here is derived from an EMBL/GenBank/DDBJ whole genome shotgun (WGS) entry which is preliminary data.</text>
</comment>
<name>A0ABP7VF87_9BACI</name>
<accession>A0ABP7VF87</accession>
<dbReference type="InterPro" id="IPR024232">
    <property type="entry name" value="SpoIIIAH"/>
</dbReference>
<proteinExistence type="predicted"/>
<dbReference type="RefSeq" id="WP_344911079.1">
    <property type="nucleotide sequence ID" value="NZ_BAABDL010000053.1"/>
</dbReference>
<sequence>MLKKQTVWLLTLLSLTIVLSVFYMNSPDSDDFSFVFQEEPADQTELTANDLADLDQNLSFTIDSEATAKGEQEDLISTISTEDDLFTLIRMELRQSRSSQIEKLESVVASSSASTEEKNTAFEEMQKIDQLSSKELIVEESLKEEYGYSDVLVRSVDESIIVTVKTDQLSEKEANQIMRTVYDEFGSMQVEVKFQPSKT</sequence>
<dbReference type="Gene3D" id="1.10.287.4300">
    <property type="entry name" value="Stage III sporulation protein AH-like"/>
    <property type="match status" value="1"/>
</dbReference>